<dbReference type="EMBL" id="RBNL01001627">
    <property type="protein sequence ID" value="RML87610.1"/>
    <property type="molecule type" value="Genomic_DNA"/>
</dbReference>
<comment type="caution">
    <text evidence="1">The sequence shown here is derived from an EMBL/GenBank/DDBJ whole genome shotgun (WGS) entry which is preliminary data.</text>
</comment>
<evidence type="ECO:0000313" key="2">
    <source>
        <dbReference type="Proteomes" id="UP000282378"/>
    </source>
</evidence>
<sequence>MLWPYKSPWVMPLACRCAVTAAIPVARRNNTGSEKRVSLA</sequence>
<name>A0A3M2ZHL7_PSEYM</name>
<organism evidence="1 2">
    <name type="scientific">Pseudomonas syringae pv. maculicola</name>
    <dbReference type="NCBI Taxonomy" id="59511"/>
    <lineage>
        <taxon>Bacteria</taxon>
        <taxon>Pseudomonadati</taxon>
        <taxon>Pseudomonadota</taxon>
        <taxon>Gammaproteobacteria</taxon>
        <taxon>Pseudomonadales</taxon>
        <taxon>Pseudomonadaceae</taxon>
        <taxon>Pseudomonas</taxon>
    </lineage>
</organism>
<proteinExistence type="predicted"/>
<gene>
    <name evidence="1" type="ORF">APX70_200503</name>
</gene>
<dbReference type="Proteomes" id="UP000282378">
    <property type="component" value="Unassembled WGS sequence"/>
</dbReference>
<dbReference type="AlphaFoldDB" id="A0A3M2ZHL7"/>
<evidence type="ECO:0000313" key="1">
    <source>
        <dbReference type="EMBL" id="RML87610.1"/>
    </source>
</evidence>
<protein>
    <submittedName>
        <fullName evidence="1">Uncharacterized protein</fullName>
    </submittedName>
</protein>
<reference evidence="1 2" key="1">
    <citation type="submission" date="2018-08" db="EMBL/GenBank/DDBJ databases">
        <title>Recombination of ecologically and evolutionarily significant loci maintains genetic cohesion in the Pseudomonas syringae species complex.</title>
        <authorList>
            <person name="Dillon M."/>
            <person name="Thakur S."/>
            <person name="Almeida R.N.D."/>
            <person name="Weir B.S."/>
            <person name="Guttman D.S."/>
        </authorList>
    </citation>
    <scope>NUCLEOTIDE SEQUENCE [LARGE SCALE GENOMIC DNA]</scope>
    <source>
        <strain evidence="1 2">88_10</strain>
    </source>
</reference>
<accession>A0A3M2ZHL7</accession>